<feature type="non-terminal residue" evidence="1">
    <location>
        <position position="645"/>
    </location>
</feature>
<gene>
    <name evidence="1" type="ORF">LCGC14_1788560</name>
</gene>
<dbReference type="PANTHER" id="PTHR43739">
    <property type="entry name" value="XYLOGLUCANASE (EUROFUNG)"/>
    <property type="match status" value="1"/>
</dbReference>
<sequence length="645" mass="66288">MDRRVTGLGSYHSGPGKNKSGGTIVKSKILPVALAVVSALLFAAVGANARGGTEKVGALAETQSRSVATNLGLFGSSTWDIEKDPTSAYIYLATKSPNGFFGSANGGQTWFGLPAGADYGQGADVEVNPTNGHVYALLSSLIISTDHGATFKEISSLDGESLNASSLLYENGRLFLGRDNGTVAVSTDEGESFSTSTLSAGVPILSLAGVGSTVYALSKNRYSANSARLFKSSDNGATWADLGAIPGSAEDVTKVVVNPNNSYVFLLPGSEGTLTYRSTDGGASFALIAAPVTGYMSFDGGGRTYVGWNYSTDNGNTWLPLGSGGGSFSHYVVPDPGNDNILYDGAMPGFSKSTDRGATWTSSVEGITAVTTTSISQATDKDIVWVATQNGLAKTTNFLSGSPTWTYPIAPTANFTSAGKDSVWVDPDNPSSVVFGTSATIWRSSDGGSSWSQATTDISLNGTVAHEITSNADGSTIYAAVGRSANQGTAGGVLRSTDAGATWTSTGFPGNAAALSVTVADDGDILAGAGSNTGSVKGLYKYSGGAWSKLGAPDYDIAAVLSDPEVPNTIYALATKTPSDAGVGFYKSTDDGVTFRHITSGLGNAYEFGALAIQRSTRPNTLYVSALDNMSGRIYKSGDDGKTWT</sequence>
<reference evidence="1" key="1">
    <citation type="journal article" date="2015" name="Nature">
        <title>Complex archaea that bridge the gap between prokaryotes and eukaryotes.</title>
        <authorList>
            <person name="Spang A."/>
            <person name="Saw J.H."/>
            <person name="Jorgensen S.L."/>
            <person name="Zaremba-Niedzwiedzka K."/>
            <person name="Martijn J."/>
            <person name="Lind A.E."/>
            <person name="van Eijk R."/>
            <person name="Schleper C."/>
            <person name="Guy L."/>
            <person name="Ettema T.J."/>
        </authorList>
    </citation>
    <scope>NUCLEOTIDE SEQUENCE</scope>
</reference>
<dbReference type="InterPro" id="IPR052025">
    <property type="entry name" value="Xyloglucanase_GH74"/>
</dbReference>
<dbReference type="GO" id="GO:0010411">
    <property type="term" value="P:xyloglucan metabolic process"/>
    <property type="evidence" value="ECO:0007669"/>
    <property type="project" value="TreeGrafter"/>
</dbReference>
<dbReference type="AlphaFoldDB" id="A0A0F9GTA1"/>
<evidence type="ECO:0000313" key="1">
    <source>
        <dbReference type="EMBL" id="KKM02024.1"/>
    </source>
</evidence>
<dbReference type="InterPro" id="IPR036278">
    <property type="entry name" value="Sialidase_sf"/>
</dbReference>
<protein>
    <recommendedName>
        <fullName evidence="2">Sortilin N-terminal domain-containing protein</fullName>
    </recommendedName>
</protein>
<accession>A0A0F9GTA1</accession>
<dbReference type="SUPFAM" id="SSF110296">
    <property type="entry name" value="Oligoxyloglucan reducing end-specific cellobiohydrolase"/>
    <property type="match status" value="2"/>
</dbReference>
<dbReference type="CDD" id="cd15482">
    <property type="entry name" value="Sialidase_non-viral"/>
    <property type="match status" value="3"/>
</dbReference>
<comment type="caution">
    <text evidence="1">The sequence shown here is derived from an EMBL/GenBank/DDBJ whole genome shotgun (WGS) entry which is preliminary data.</text>
</comment>
<proteinExistence type="predicted"/>
<name>A0A0F9GTA1_9ZZZZ</name>
<dbReference type="SUPFAM" id="SSF50939">
    <property type="entry name" value="Sialidases"/>
    <property type="match status" value="1"/>
</dbReference>
<evidence type="ECO:0008006" key="2">
    <source>
        <dbReference type="Google" id="ProtNLM"/>
    </source>
</evidence>
<dbReference type="PANTHER" id="PTHR43739:SF5">
    <property type="entry name" value="EXO-ALPHA-SIALIDASE"/>
    <property type="match status" value="1"/>
</dbReference>
<dbReference type="InterPro" id="IPR015943">
    <property type="entry name" value="WD40/YVTN_repeat-like_dom_sf"/>
</dbReference>
<dbReference type="EMBL" id="LAZR01017044">
    <property type="protein sequence ID" value="KKM02024.1"/>
    <property type="molecule type" value="Genomic_DNA"/>
</dbReference>
<dbReference type="Gene3D" id="2.130.10.10">
    <property type="entry name" value="YVTN repeat-like/Quinoprotein amine dehydrogenase"/>
    <property type="match status" value="5"/>
</dbReference>
<organism evidence="1">
    <name type="scientific">marine sediment metagenome</name>
    <dbReference type="NCBI Taxonomy" id="412755"/>
    <lineage>
        <taxon>unclassified sequences</taxon>
        <taxon>metagenomes</taxon>
        <taxon>ecological metagenomes</taxon>
    </lineage>
</organism>